<evidence type="ECO:0000313" key="1">
    <source>
        <dbReference type="EMBL" id="MCL1124230.1"/>
    </source>
</evidence>
<dbReference type="RefSeq" id="WP_248939509.1">
    <property type="nucleotide sequence ID" value="NZ_JAKIKS010000019.1"/>
</dbReference>
<accession>A0ABT0L9R8</accession>
<dbReference type="EMBL" id="JAKIKS010000019">
    <property type="protein sequence ID" value="MCL1124230.1"/>
    <property type="molecule type" value="Genomic_DNA"/>
</dbReference>
<comment type="caution">
    <text evidence="1">The sequence shown here is derived from an EMBL/GenBank/DDBJ whole genome shotgun (WGS) entry which is preliminary data.</text>
</comment>
<reference evidence="1 2" key="1">
    <citation type="submission" date="2022-01" db="EMBL/GenBank/DDBJ databases">
        <title>Whole genome-based taxonomy of the Shewanellaceae.</title>
        <authorList>
            <person name="Martin-Rodriguez A.J."/>
        </authorList>
    </citation>
    <scope>NUCLEOTIDE SEQUENCE [LARGE SCALE GENOMIC DNA]</scope>
    <source>
        <strain evidence="1 2">DSM 17177</strain>
    </source>
</reference>
<evidence type="ECO:0000313" key="2">
    <source>
        <dbReference type="Proteomes" id="UP001203423"/>
    </source>
</evidence>
<keyword evidence="2" id="KW-1185">Reference proteome</keyword>
<proteinExistence type="predicted"/>
<organism evidence="1 2">
    <name type="scientific">Shewanella surugensis</name>
    <dbReference type="NCBI Taxonomy" id="212020"/>
    <lineage>
        <taxon>Bacteria</taxon>
        <taxon>Pseudomonadati</taxon>
        <taxon>Pseudomonadota</taxon>
        <taxon>Gammaproteobacteria</taxon>
        <taxon>Alteromonadales</taxon>
        <taxon>Shewanellaceae</taxon>
        <taxon>Shewanella</taxon>
    </lineage>
</organism>
<protein>
    <submittedName>
        <fullName evidence="1">Uncharacterized protein</fullName>
    </submittedName>
</protein>
<dbReference type="Proteomes" id="UP001203423">
    <property type="component" value="Unassembled WGS sequence"/>
</dbReference>
<gene>
    <name evidence="1" type="ORF">L2764_07005</name>
</gene>
<name>A0ABT0L9R8_9GAMM</name>
<sequence length="172" mass="19625">MNELKKISAGTSLNWTFEHDLADGTWQFEYILRGQSAIAIAASAENGQVTFIATASTTATWIAGHYDWRLYASKGDEKHVIESGQLEIEPDFTQVQAEYDPRSHAKRMLDAINTVLEGRILSDHERYSIDGRSLDRIPIMELHKLRRSYILKFSRENGSGFRIKRVLARLPE</sequence>